<keyword evidence="2" id="KW-1185">Reference proteome</keyword>
<reference evidence="1" key="1">
    <citation type="submission" date="2019-10" db="EMBL/GenBank/DDBJ databases">
        <authorList>
            <person name="Zhang R."/>
            <person name="Pan Y."/>
            <person name="Wang J."/>
            <person name="Ma R."/>
            <person name="Yu S."/>
        </authorList>
    </citation>
    <scope>NUCLEOTIDE SEQUENCE</scope>
    <source>
        <strain evidence="1">LA-IB0</strain>
        <tissue evidence="1">Leaf</tissue>
    </source>
</reference>
<accession>A0AAV6XLJ0</accession>
<gene>
    <name evidence="1" type="ORF">BUALT_Bualt04G0054200</name>
</gene>
<name>A0AAV6XLJ0_9LAMI</name>
<protein>
    <recommendedName>
        <fullName evidence="3">Zinc finger GRF-type domain-containing protein</fullName>
    </recommendedName>
</protein>
<sequence length="107" mass="12370">MSSRNIGQVECECGGHKLAKLYTSWTNDNPGRRFHAWRKYKGKGKHTWLVTGRNELEVEVCKLRERAQKLQKKLAMQVAKEFFVQGHLDLQHQVEDQGGFLSLFLAV</sequence>
<organism evidence="1 2">
    <name type="scientific">Buddleja alternifolia</name>
    <dbReference type="NCBI Taxonomy" id="168488"/>
    <lineage>
        <taxon>Eukaryota</taxon>
        <taxon>Viridiplantae</taxon>
        <taxon>Streptophyta</taxon>
        <taxon>Embryophyta</taxon>
        <taxon>Tracheophyta</taxon>
        <taxon>Spermatophyta</taxon>
        <taxon>Magnoliopsida</taxon>
        <taxon>eudicotyledons</taxon>
        <taxon>Gunneridae</taxon>
        <taxon>Pentapetalae</taxon>
        <taxon>asterids</taxon>
        <taxon>lamiids</taxon>
        <taxon>Lamiales</taxon>
        <taxon>Scrophulariaceae</taxon>
        <taxon>Buddlejeae</taxon>
        <taxon>Buddleja</taxon>
    </lineage>
</organism>
<dbReference type="AlphaFoldDB" id="A0AAV6XLJ0"/>
<dbReference type="Proteomes" id="UP000826271">
    <property type="component" value="Unassembled WGS sequence"/>
</dbReference>
<evidence type="ECO:0000313" key="2">
    <source>
        <dbReference type="Proteomes" id="UP000826271"/>
    </source>
</evidence>
<dbReference type="EMBL" id="WHWC01000004">
    <property type="protein sequence ID" value="KAG8383826.1"/>
    <property type="molecule type" value="Genomic_DNA"/>
</dbReference>
<evidence type="ECO:0000313" key="1">
    <source>
        <dbReference type="EMBL" id="KAG8383826.1"/>
    </source>
</evidence>
<proteinExistence type="predicted"/>
<evidence type="ECO:0008006" key="3">
    <source>
        <dbReference type="Google" id="ProtNLM"/>
    </source>
</evidence>
<comment type="caution">
    <text evidence="1">The sequence shown here is derived from an EMBL/GenBank/DDBJ whole genome shotgun (WGS) entry which is preliminary data.</text>
</comment>